<dbReference type="InterPro" id="IPR021449">
    <property type="entry name" value="DUF3099"/>
</dbReference>
<dbReference type="Pfam" id="PF11298">
    <property type="entry name" value="DUF3099"/>
    <property type="match status" value="1"/>
</dbReference>
<organism evidence="3 4">
    <name type="scientific">Candidatus Nesterenkonia stercoripullorum</name>
    <dbReference type="NCBI Taxonomy" id="2838701"/>
    <lineage>
        <taxon>Bacteria</taxon>
        <taxon>Bacillati</taxon>
        <taxon>Actinomycetota</taxon>
        <taxon>Actinomycetes</taxon>
        <taxon>Micrococcales</taxon>
        <taxon>Micrococcaceae</taxon>
        <taxon>Nesterenkonia</taxon>
    </lineage>
</organism>
<sequence length="155" mass="16891">MHDPVQSITSAPQKHSEEQRARMIRYAISMTVRVVCFILAVVMQNWLTWVFLALAVVLPYIAVTLANAGTDRYLHSGEESPQPPSPLLAQSQSAHAQSRGPAEPLEWWEDTAVFGDAAESDSGVDSDSQPGSGQDQAETIEGEIVREDEPPTTTS</sequence>
<feature type="transmembrane region" description="Helical" evidence="2">
    <location>
        <begin position="23"/>
        <end position="43"/>
    </location>
</feature>
<reference evidence="3" key="2">
    <citation type="submission" date="2021-04" db="EMBL/GenBank/DDBJ databases">
        <authorList>
            <person name="Gilroy R."/>
        </authorList>
    </citation>
    <scope>NUCLEOTIDE SEQUENCE</scope>
    <source>
        <strain evidence="3">ChiHejej3B27-3195</strain>
    </source>
</reference>
<dbReference type="AlphaFoldDB" id="A0A9D2A7U4"/>
<name>A0A9D2A7U4_9MICC</name>
<feature type="compositionally biased region" description="Polar residues" evidence="1">
    <location>
        <begin position="125"/>
        <end position="137"/>
    </location>
</feature>
<protein>
    <submittedName>
        <fullName evidence="3">DUF3099 domain-containing protein</fullName>
    </submittedName>
</protein>
<feature type="transmembrane region" description="Helical" evidence="2">
    <location>
        <begin position="49"/>
        <end position="68"/>
    </location>
</feature>
<gene>
    <name evidence="3" type="ORF">H9871_09910</name>
</gene>
<feature type="region of interest" description="Disordered" evidence="1">
    <location>
        <begin position="73"/>
        <end position="155"/>
    </location>
</feature>
<reference evidence="3" key="1">
    <citation type="journal article" date="2021" name="PeerJ">
        <title>Extensive microbial diversity within the chicken gut microbiome revealed by metagenomics and culture.</title>
        <authorList>
            <person name="Gilroy R."/>
            <person name="Ravi A."/>
            <person name="Getino M."/>
            <person name="Pursley I."/>
            <person name="Horton D.L."/>
            <person name="Alikhan N.F."/>
            <person name="Baker D."/>
            <person name="Gharbi K."/>
            <person name="Hall N."/>
            <person name="Watson M."/>
            <person name="Adriaenssens E.M."/>
            <person name="Foster-Nyarko E."/>
            <person name="Jarju S."/>
            <person name="Secka A."/>
            <person name="Antonio M."/>
            <person name="Oren A."/>
            <person name="Chaudhuri R.R."/>
            <person name="La Ragione R."/>
            <person name="Hildebrand F."/>
            <person name="Pallen M.J."/>
        </authorList>
    </citation>
    <scope>NUCLEOTIDE SEQUENCE</scope>
    <source>
        <strain evidence="3">ChiHejej3B27-3195</strain>
    </source>
</reference>
<proteinExistence type="predicted"/>
<evidence type="ECO:0000256" key="1">
    <source>
        <dbReference type="SAM" id="MobiDB-lite"/>
    </source>
</evidence>
<dbReference type="Proteomes" id="UP000824151">
    <property type="component" value="Unassembled WGS sequence"/>
</dbReference>
<keyword evidence="2" id="KW-0472">Membrane</keyword>
<dbReference type="EMBL" id="DXGD01000364">
    <property type="protein sequence ID" value="HIX00443.1"/>
    <property type="molecule type" value="Genomic_DNA"/>
</dbReference>
<evidence type="ECO:0000313" key="3">
    <source>
        <dbReference type="EMBL" id="HIX00443.1"/>
    </source>
</evidence>
<comment type="caution">
    <text evidence="3">The sequence shown here is derived from an EMBL/GenBank/DDBJ whole genome shotgun (WGS) entry which is preliminary data.</text>
</comment>
<accession>A0A9D2A7U4</accession>
<evidence type="ECO:0000256" key="2">
    <source>
        <dbReference type="SAM" id="Phobius"/>
    </source>
</evidence>
<keyword evidence="2" id="KW-1133">Transmembrane helix</keyword>
<keyword evidence="2" id="KW-0812">Transmembrane</keyword>
<evidence type="ECO:0000313" key="4">
    <source>
        <dbReference type="Proteomes" id="UP000824151"/>
    </source>
</evidence>